<comment type="subcellular location">
    <subcellularLocation>
        <location evidence="6">Cytoplasm</location>
    </subcellularLocation>
</comment>
<keyword evidence="4" id="KW-0479">Metal-binding</keyword>
<keyword evidence="9" id="KW-1185">Reference proteome</keyword>
<dbReference type="Proteomes" id="UP000245383">
    <property type="component" value="Unassembled WGS sequence"/>
</dbReference>
<evidence type="ECO:0000256" key="1">
    <source>
        <dbReference type="ARBA" id="ARBA00022676"/>
    </source>
</evidence>
<feature type="domain" description="tRNA-guanine(15) transglycosylase-like" evidence="7">
    <location>
        <begin position="58"/>
        <end position="364"/>
    </location>
</feature>
<dbReference type="GO" id="GO:0046872">
    <property type="term" value="F:metal ion binding"/>
    <property type="evidence" value="ECO:0007669"/>
    <property type="project" value="UniProtKB-KW"/>
</dbReference>
<dbReference type="OrthoDB" id="10249838at2759"/>
<dbReference type="STRING" id="133385.A0A2T9YRJ1"/>
<feature type="binding site" evidence="6">
    <location>
        <position position="261"/>
    </location>
    <ligand>
        <name>substrate</name>
    </ligand>
</feature>
<feature type="active site" description="Nucleophile" evidence="6">
    <location>
        <position position="311"/>
    </location>
</feature>
<feature type="region of interest" description="RNA binding; important for wobble base 34 recognition" evidence="6">
    <location>
        <begin position="316"/>
        <end position="320"/>
    </location>
</feature>
<dbReference type="EC" id="2.4.2.64" evidence="6"/>
<dbReference type="Gene3D" id="3.20.20.105">
    <property type="entry name" value="Queuine tRNA-ribosyltransferase-like"/>
    <property type="match status" value="1"/>
</dbReference>
<dbReference type="HAMAP" id="MF_00168">
    <property type="entry name" value="Q_tRNA_Tgt"/>
    <property type="match status" value="1"/>
</dbReference>
<name>A0A2T9YRJ1_9FUNG</name>
<dbReference type="GO" id="GO:0008479">
    <property type="term" value="F:tRNA-guanosine(34) queuine transglycosylase activity"/>
    <property type="evidence" value="ECO:0007669"/>
    <property type="project" value="UniProtKB-UniRule"/>
</dbReference>
<dbReference type="InterPro" id="IPR036511">
    <property type="entry name" value="TGT-like_sf"/>
</dbReference>
<dbReference type="GO" id="GO:0006400">
    <property type="term" value="P:tRNA modification"/>
    <property type="evidence" value="ECO:0007669"/>
    <property type="project" value="InterPro"/>
</dbReference>
<comment type="caution">
    <text evidence="8">The sequence shown here is derived from an EMBL/GenBank/DDBJ whole genome shotgun (WGS) entry which is preliminary data.</text>
</comment>
<gene>
    <name evidence="8" type="ORF">BB561_002154</name>
</gene>
<dbReference type="InterPro" id="IPR004803">
    <property type="entry name" value="TGT"/>
</dbReference>
<keyword evidence="2 6" id="KW-0808">Transferase</keyword>
<dbReference type="PANTHER" id="PTHR43530:SF1">
    <property type="entry name" value="QUEUINE TRNA-RIBOSYLTRANSFERASE CATALYTIC SUBUNIT 1"/>
    <property type="match status" value="1"/>
</dbReference>
<feature type="binding site" evidence="6">
    <location>
        <position position="191"/>
    </location>
    <ligand>
        <name>substrate</name>
    </ligand>
</feature>
<comment type="caution">
    <text evidence="6">Lacks conserved residue(s) required for the propagation of feature annotation.</text>
</comment>
<comment type="function">
    <text evidence="6">Catalytic subunit of the queuine tRNA-ribosyltransferase (TGT) that catalyzes the base-exchange of a guanine (G) residue with queuine (Q) at position 34 (anticodon wobble position) in tRNAs with GU(N) anticodons (tRNA-Asp, -Asn, -His and -Tyr), resulting in the hypermodified nucleoside queuosine (7-(((4,5-cis-dihydroxy-2-cyclopenten-1-yl)amino)methyl)-7-deazaguanosine). Catalysis occurs through a double-displacement mechanism. The nucleophile active site attacks the C1' of nucleotide 34 to detach the guanine base from the RNA, forming a covalent enzyme-RNA intermediate. The proton acceptor active site deprotonates the incoming queuine, allowing a nucleophilic attack on the C1' of the ribose to form the product.</text>
</comment>
<feature type="binding site" evidence="6">
    <location>
        <position position="234"/>
    </location>
    <ligand>
        <name>substrate</name>
    </ligand>
</feature>
<reference evidence="8 9" key="1">
    <citation type="journal article" date="2018" name="MBio">
        <title>Comparative Genomics Reveals the Core Gene Toolbox for the Fungus-Insect Symbiosis.</title>
        <authorList>
            <person name="Wang Y."/>
            <person name="Stata M."/>
            <person name="Wang W."/>
            <person name="Stajich J.E."/>
            <person name="White M.M."/>
            <person name="Moncalvo J.M."/>
        </authorList>
    </citation>
    <scope>NUCLEOTIDE SEQUENCE [LARGE SCALE GENOMIC DNA]</scope>
    <source>
        <strain evidence="8 9">SWE-8-4</strain>
    </source>
</reference>
<comment type="subunit">
    <text evidence="6">Heterodimer of a catalytic subunit and an accessory subunit.</text>
</comment>
<evidence type="ECO:0000256" key="6">
    <source>
        <dbReference type="HAMAP-Rule" id="MF_03218"/>
    </source>
</evidence>
<dbReference type="EMBL" id="MBFR01000069">
    <property type="protein sequence ID" value="PVU94965.1"/>
    <property type="molecule type" value="Genomic_DNA"/>
</dbReference>
<dbReference type="Pfam" id="PF01702">
    <property type="entry name" value="TGT"/>
    <property type="match status" value="1"/>
</dbReference>
<feature type="region of interest" description="RNA binding" evidence="6">
    <location>
        <begin position="292"/>
        <end position="298"/>
    </location>
</feature>
<dbReference type="InterPro" id="IPR002616">
    <property type="entry name" value="tRNA_ribo_trans-like"/>
</dbReference>
<dbReference type="SUPFAM" id="SSF51713">
    <property type="entry name" value="tRNA-guanine transglycosylase"/>
    <property type="match status" value="1"/>
</dbReference>
<evidence type="ECO:0000256" key="5">
    <source>
        <dbReference type="ARBA" id="ARBA00022833"/>
    </source>
</evidence>
<dbReference type="NCBIfam" id="TIGR00449">
    <property type="entry name" value="tgt_general"/>
    <property type="match status" value="1"/>
</dbReference>
<dbReference type="GO" id="GO:0005829">
    <property type="term" value="C:cytosol"/>
    <property type="evidence" value="ECO:0007669"/>
    <property type="project" value="TreeGrafter"/>
</dbReference>
<evidence type="ECO:0000259" key="7">
    <source>
        <dbReference type="Pfam" id="PF01702"/>
    </source>
</evidence>
<evidence type="ECO:0000256" key="2">
    <source>
        <dbReference type="ARBA" id="ARBA00022679"/>
    </source>
</evidence>
<proteinExistence type="inferred from homology"/>
<protein>
    <recommendedName>
        <fullName evidence="6">Queuine tRNA-ribosyltransferase catalytic subunit 1</fullName>
        <ecNumber evidence="6">2.4.2.64</ecNumber>
    </recommendedName>
    <alternativeName>
        <fullName evidence="6">Guanine insertion enzyme</fullName>
    </alternativeName>
    <alternativeName>
        <fullName evidence="6">tRNA-guanine transglycosylase</fullName>
    </alternativeName>
</protein>
<evidence type="ECO:0000256" key="4">
    <source>
        <dbReference type="ARBA" id="ARBA00022723"/>
    </source>
</evidence>
<sequence length="404" mass="44446">MSTHIHSPMSEEAASFAKKLKTNPTIDKLNSLYSNATPIVASDSPALKFHVFAKCSTTKARASLMKLPHYDVQTPIFMPVGTMGTMKGLTTEQLQDLDCHIILGNTYHLGSQPGQEVIEKAQGLHKFMNWPRGLLTDSGGFQMVSLLKLANITEKGVEFENPYNSEKMLLTPEQSISLQNTIGADIIMQLDDVVSSLVTGERVVEATHRSIRWLDRCIEAHKNKSTQNLFPIVQGGLDSELRKFSATELSKRDSPGYAIGGLSGGEAKDSFWRMVSISTDILPDNKPRYCMGVGYSEDLVVCSALGVDMYDCVFPTRTARFGNALVMEGSLGLRSGKYSNDFRPIDENCTCLACKKYTRSFLHTARVPTWIINALQSVKIDLTVADENGYSAVAVDEDVIKGIV</sequence>
<feature type="binding site" evidence="6">
    <location>
        <begin position="137"/>
        <end position="141"/>
    </location>
    <ligand>
        <name>substrate</name>
    </ligand>
</feature>
<evidence type="ECO:0000313" key="8">
    <source>
        <dbReference type="EMBL" id="PVU94965.1"/>
    </source>
</evidence>
<dbReference type="AlphaFoldDB" id="A0A2T9YRJ1"/>
<evidence type="ECO:0000256" key="3">
    <source>
        <dbReference type="ARBA" id="ARBA00022694"/>
    </source>
</evidence>
<dbReference type="NCBIfam" id="TIGR00430">
    <property type="entry name" value="Q_tRNA_tgt"/>
    <property type="match status" value="1"/>
</dbReference>
<comment type="similarity">
    <text evidence="6">Belongs to the queuine tRNA-ribosyltransferase family.</text>
</comment>
<feature type="active site" description="Proton acceptor" evidence="6">
    <location>
        <position position="137"/>
    </location>
</feature>
<keyword evidence="6" id="KW-0963">Cytoplasm</keyword>
<keyword evidence="3 6" id="KW-0819">tRNA processing</keyword>
<evidence type="ECO:0000313" key="9">
    <source>
        <dbReference type="Proteomes" id="UP000245383"/>
    </source>
</evidence>
<comment type="catalytic activity">
    <reaction evidence="6">
        <text>guanosine(34) in tRNA + queuine = queuosine(34) in tRNA + guanine</text>
        <dbReference type="Rhea" id="RHEA:16633"/>
        <dbReference type="Rhea" id="RHEA-COMP:10341"/>
        <dbReference type="Rhea" id="RHEA-COMP:18571"/>
        <dbReference type="ChEBI" id="CHEBI:16235"/>
        <dbReference type="ChEBI" id="CHEBI:17433"/>
        <dbReference type="ChEBI" id="CHEBI:74269"/>
        <dbReference type="ChEBI" id="CHEBI:194431"/>
        <dbReference type="EC" id="2.4.2.64"/>
    </reaction>
</comment>
<keyword evidence="5" id="KW-0862">Zinc</keyword>
<accession>A0A2T9YRJ1</accession>
<organism evidence="8 9">
    <name type="scientific">Smittium simulii</name>
    <dbReference type="NCBI Taxonomy" id="133385"/>
    <lineage>
        <taxon>Eukaryota</taxon>
        <taxon>Fungi</taxon>
        <taxon>Fungi incertae sedis</taxon>
        <taxon>Zoopagomycota</taxon>
        <taxon>Kickxellomycotina</taxon>
        <taxon>Harpellomycetes</taxon>
        <taxon>Harpellales</taxon>
        <taxon>Legeriomycetaceae</taxon>
        <taxon>Smittium</taxon>
    </lineage>
</organism>
<dbReference type="PANTHER" id="PTHR43530">
    <property type="entry name" value="QUEUINE TRNA-RIBOSYLTRANSFERASE CATALYTIC SUBUNIT 1"/>
    <property type="match status" value="1"/>
</dbReference>
<keyword evidence="1 6" id="KW-0328">Glycosyltransferase</keyword>